<feature type="domain" description="Polycystin cation channel PKD1/PKD2" evidence="6">
    <location>
        <begin position="362"/>
        <end position="495"/>
    </location>
</feature>
<dbReference type="RefSeq" id="XP_068348223.1">
    <property type="nucleotide sequence ID" value="XM_068512204.1"/>
</dbReference>
<dbReference type="PANTHER" id="PTHR12127">
    <property type="entry name" value="MUCOLIPIN"/>
    <property type="match status" value="1"/>
</dbReference>
<protein>
    <recommendedName>
        <fullName evidence="6">Polycystin cation channel PKD1/PKD2 domain-containing protein</fullName>
    </recommendedName>
</protein>
<evidence type="ECO:0000259" key="6">
    <source>
        <dbReference type="Pfam" id="PF08016"/>
    </source>
</evidence>
<feature type="transmembrane region" description="Helical" evidence="5">
    <location>
        <begin position="282"/>
        <end position="304"/>
    </location>
</feature>
<feature type="transmembrane region" description="Helical" evidence="5">
    <location>
        <begin position="404"/>
        <end position="427"/>
    </location>
</feature>
<dbReference type="Proteomes" id="UP000179807">
    <property type="component" value="Unassembled WGS sequence"/>
</dbReference>
<dbReference type="OrthoDB" id="263481at2759"/>
<comment type="caution">
    <text evidence="7">The sequence shown here is derived from an EMBL/GenBank/DDBJ whole genome shotgun (WGS) entry which is preliminary data.</text>
</comment>
<organism evidence="7 8">
    <name type="scientific">Tritrichomonas foetus</name>
    <dbReference type="NCBI Taxonomy" id="1144522"/>
    <lineage>
        <taxon>Eukaryota</taxon>
        <taxon>Metamonada</taxon>
        <taxon>Parabasalia</taxon>
        <taxon>Tritrichomonadida</taxon>
        <taxon>Tritrichomonadidae</taxon>
        <taxon>Tritrichomonas</taxon>
    </lineage>
</organism>
<feature type="transmembrane region" description="Helical" evidence="5">
    <location>
        <begin position="364"/>
        <end position="384"/>
    </location>
</feature>
<accession>A0A1J4J783</accession>
<evidence type="ECO:0000313" key="8">
    <source>
        <dbReference type="Proteomes" id="UP000179807"/>
    </source>
</evidence>
<dbReference type="GO" id="GO:0016020">
    <property type="term" value="C:membrane"/>
    <property type="evidence" value="ECO:0007669"/>
    <property type="project" value="UniProtKB-SubCell"/>
</dbReference>
<feature type="transmembrane region" description="Helical" evidence="5">
    <location>
        <begin position="333"/>
        <end position="352"/>
    </location>
</feature>
<evidence type="ECO:0000256" key="5">
    <source>
        <dbReference type="SAM" id="Phobius"/>
    </source>
</evidence>
<dbReference type="AlphaFoldDB" id="A0A1J4J783"/>
<name>A0A1J4J783_9EUKA</name>
<dbReference type="EMBL" id="MLAK01001265">
    <property type="protein sequence ID" value="OHS95086.1"/>
    <property type="molecule type" value="Genomic_DNA"/>
</dbReference>
<feature type="transmembrane region" description="Helical" evidence="5">
    <location>
        <begin position="63"/>
        <end position="89"/>
    </location>
</feature>
<gene>
    <name evidence="7" type="ORF">TRFO_38701</name>
</gene>
<dbReference type="InterPro" id="IPR013122">
    <property type="entry name" value="PKD1_2_channel"/>
</dbReference>
<keyword evidence="8" id="KW-1185">Reference proteome</keyword>
<keyword evidence="2 5" id="KW-0812">Transmembrane</keyword>
<dbReference type="GO" id="GO:0072345">
    <property type="term" value="F:NAADP-sensitive calcium-release channel activity"/>
    <property type="evidence" value="ECO:0007669"/>
    <property type="project" value="TreeGrafter"/>
</dbReference>
<dbReference type="Gene3D" id="1.10.287.70">
    <property type="match status" value="1"/>
</dbReference>
<proteinExistence type="predicted"/>
<comment type="subcellular location">
    <subcellularLocation>
        <location evidence="1">Membrane</location>
        <topology evidence="1">Multi-pass membrane protein</topology>
    </subcellularLocation>
</comment>
<dbReference type="InterPro" id="IPR039031">
    <property type="entry name" value="Mucolipin"/>
</dbReference>
<evidence type="ECO:0000256" key="1">
    <source>
        <dbReference type="ARBA" id="ARBA00004141"/>
    </source>
</evidence>
<sequence length="532" mass="62190">MKYDDQIYYLKVFMSIFDRYANRDVSASALNLGGREIHDNSKFLIRKHSRHTKLRPHHPYRNWVIGYQIPWICFIEISMMILYFILGYLHQHSTIDFSIDFSKAVNDYFLSGFDFPTDDDGKIDDPVPIYFKSDFFNIANETGYRLLSFIHDFPCSNLILSDDEIHLNVKSKKSFQNKISLHSWNNNVNSENNQKEFVFDRDNISQLIEVVEYFSDFFEEMSLFSNFPMQKIISDVDEKLDITLYSVFSFNSKTRIISFRSHHTKILRSTVNELSFIFSNPLFTIPMILSILAIISIILTINYIKSVYKYSKEKAITNFQEPKKIFYQKFSGWSIYSLICHFFTIISCITYSLNMTDYSSSVPITMILMSISTFLHCILLLRYLKQKSSTMIIVNVTAKAIIKIGQFLVGCLTIFLAYLILGCSFFGTYDETFKSLISGAECLLAVIHGDAIQDMFDSAELRSDINVWFGIIYWGLWIFFSLTIMFNISISIFEEVLTDEIYLATSNAQKKDHEHEINQFNYILPLSYRRVF</sequence>
<feature type="transmembrane region" description="Helical" evidence="5">
    <location>
        <begin position="465"/>
        <end position="488"/>
    </location>
</feature>
<keyword evidence="4 5" id="KW-0472">Membrane</keyword>
<evidence type="ECO:0000256" key="4">
    <source>
        <dbReference type="ARBA" id="ARBA00023136"/>
    </source>
</evidence>
<evidence type="ECO:0000313" key="7">
    <source>
        <dbReference type="EMBL" id="OHS95086.1"/>
    </source>
</evidence>
<reference evidence="7" key="1">
    <citation type="submission" date="2016-10" db="EMBL/GenBank/DDBJ databases">
        <authorList>
            <person name="Benchimol M."/>
            <person name="Almeida L.G."/>
            <person name="Vasconcelos A.T."/>
            <person name="Perreira-Neves A."/>
            <person name="Rosa I.A."/>
            <person name="Tasca T."/>
            <person name="Bogo M.R."/>
            <person name="de Souza W."/>
        </authorList>
    </citation>
    <scope>NUCLEOTIDE SEQUENCE [LARGE SCALE GENOMIC DNA]</scope>
    <source>
        <strain evidence="7">K</strain>
    </source>
</reference>
<dbReference type="PANTHER" id="PTHR12127:SF7">
    <property type="entry name" value="SD02261P"/>
    <property type="match status" value="1"/>
</dbReference>
<evidence type="ECO:0000256" key="2">
    <source>
        <dbReference type="ARBA" id="ARBA00022692"/>
    </source>
</evidence>
<keyword evidence="3 5" id="KW-1133">Transmembrane helix</keyword>
<dbReference type="VEuPathDB" id="TrichDB:TRFO_38701"/>
<evidence type="ECO:0000256" key="3">
    <source>
        <dbReference type="ARBA" id="ARBA00022989"/>
    </source>
</evidence>
<dbReference type="Pfam" id="PF08016">
    <property type="entry name" value="PKD_channel"/>
    <property type="match status" value="1"/>
</dbReference>
<dbReference type="GeneID" id="94846908"/>